<accession>A0AAU9K4G3</accession>
<reference evidence="1" key="1">
    <citation type="submission" date="2021-09" db="EMBL/GenBank/DDBJ databases">
        <authorList>
            <consortium name="AG Swart"/>
            <person name="Singh M."/>
            <person name="Singh A."/>
            <person name="Seah K."/>
            <person name="Emmerich C."/>
        </authorList>
    </citation>
    <scope>NUCLEOTIDE SEQUENCE</scope>
    <source>
        <strain evidence="1">ATCC30299</strain>
    </source>
</reference>
<comment type="caution">
    <text evidence="1">The sequence shown here is derived from an EMBL/GenBank/DDBJ whole genome shotgun (WGS) entry which is preliminary data.</text>
</comment>
<dbReference type="EMBL" id="CAJZBQ010000054">
    <property type="protein sequence ID" value="CAG9332592.1"/>
    <property type="molecule type" value="Genomic_DNA"/>
</dbReference>
<sequence length="135" mass="15958">MAPPPQDLDFTLSCKTLYRDSILITSYFIQKMIIYSIIQNKYQEIPNLVLNANYHKFMLKGNNRVYLFEKGGRIFESSENNILSWNQLWNNNLPNNNPLQSSAVQYKCCLYFVHYKNELWKFDLASKRVSQVATF</sequence>
<gene>
    <name evidence="1" type="ORF">BSTOLATCC_MIC56036</name>
</gene>
<dbReference type="AlphaFoldDB" id="A0AAU9K4G3"/>
<keyword evidence="2" id="KW-1185">Reference proteome</keyword>
<evidence type="ECO:0000313" key="1">
    <source>
        <dbReference type="EMBL" id="CAG9332592.1"/>
    </source>
</evidence>
<dbReference type="Proteomes" id="UP001162131">
    <property type="component" value="Unassembled WGS sequence"/>
</dbReference>
<organism evidence="1 2">
    <name type="scientific">Blepharisma stoltei</name>
    <dbReference type="NCBI Taxonomy" id="1481888"/>
    <lineage>
        <taxon>Eukaryota</taxon>
        <taxon>Sar</taxon>
        <taxon>Alveolata</taxon>
        <taxon>Ciliophora</taxon>
        <taxon>Postciliodesmatophora</taxon>
        <taxon>Heterotrichea</taxon>
        <taxon>Heterotrichida</taxon>
        <taxon>Blepharismidae</taxon>
        <taxon>Blepharisma</taxon>
    </lineage>
</organism>
<proteinExistence type="predicted"/>
<evidence type="ECO:0000313" key="2">
    <source>
        <dbReference type="Proteomes" id="UP001162131"/>
    </source>
</evidence>
<protein>
    <submittedName>
        <fullName evidence="1">Uncharacterized protein</fullName>
    </submittedName>
</protein>
<name>A0AAU9K4G3_9CILI</name>